<sequence>MEGGRSPVALLFLALALAAAGSLAAVAQLDPPAGQRYMLIAVKGNGDSRSRLAFRTDPVAIPGLASKTNHWFAVTGSESLVPPGYGYGGDVLAPGQFGLSTLLHVLANNGTR</sequence>
<reference evidence="2" key="1">
    <citation type="submission" date="2020-07" db="EMBL/GenBank/DDBJ databases">
        <title>Genome sequence and genetic diversity analysis of an under-domesticated orphan crop, white fonio (Digitaria exilis).</title>
        <authorList>
            <person name="Bennetzen J.L."/>
            <person name="Chen S."/>
            <person name="Ma X."/>
            <person name="Wang X."/>
            <person name="Yssel A.E.J."/>
            <person name="Chaluvadi S.R."/>
            <person name="Johnson M."/>
            <person name="Gangashetty P."/>
            <person name="Hamidou F."/>
            <person name="Sanogo M.D."/>
            <person name="Zwaenepoel A."/>
            <person name="Wallace J."/>
            <person name="Van De Peer Y."/>
            <person name="Van Deynze A."/>
        </authorList>
    </citation>
    <scope>NUCLEOTIDE SEQUENCE</scope>
    <source>
        <tissue evidence="2">Leaves</tissue>
    </source>
</reference>
<dbReference type="InterPro" id="IPR036041">
    <property type="entry name" value="Ribosome-inact_prot_sf"/>
</dbReference>
<dbReference type="GO" id="GO:0030598">
    <property type="term" value="F:rRNA N-glycosylase activity"/>
    <property type="evidence" value="ECO:0007669"/>
    <property type="project" value="InterPro"/>
</dbReference>
<evidence type="ECO:0000313" key="2">
    <source>
        <dbReference type="EMBL" id="KAF8647674.1"/>
    </source>
</evidence>
<dbReference type="OrthoDB" id="680609at2759"/>
<proteinExistence type="predicted"/>
<dbReference type="EMBL" id="JACEFO010002840">
    <property type="protein sequence ID" value="KAF8647674.1"/>
    <property type="molecule type" value="Genomic_DNA"/>
</dbReference>
<protein>
    <submittedName>
        <fullName evidence="2">Uncharacterized protein</fullName>
    </submittedName>
</protein>
<keyword evidence="1" id="KW-0732">Signal</keyword>
<evidence type="ECO:0000256" key="1">
    <source>
        <dbReference type="SAM" id="SignalP"/>
    </source>
</evidence>
<comment type="caution">
    <text evidence="2">The sequence shown here is derived from an EMBL/GenBank/DDBJ whole genome shotgun (WGS) entry which is preliminary data.</text>
</comment>
<dbReference type="AlphaFoldDB" id="A0A835A255"/>
<dbReference type="Proteomes" id="UP000636709">
    <property type="component" value="Unassembled WGS sequence"/>
</dbReference>
<feature type="chain" id="PRO_5032903971" evidence="1">
    <location>
        <begin position="25"/>
        <end position="112"/>
    </location>
</feature>
<gene>
    <name evidence="2" type="ORF">HU200_065312</name>
</gene>
<accession>A0A835A255</accession>
<organism evidence="2 3">
    <name type="scientific">Digitaria exilis</name>
    <dbReference type="NCBI Taxonomy" id="1010633"/>
    <lineage>
        <taxon>Eukaryota</taxon>
        <taxon>Viridiplantae</taxon>
        <taxon>Streptophyta</taxon>
        <taxon>Embryophyta</taxon>
        <taxon>Tracheophyta</taxon>
        <taxon>Spermatophyta</taxon>
        <taxon>Magnoliopsida</taxon>
        <taxon>Liliopsida</taxon>
        <taxon>Poales</taxon>
        <taxon>Poaceae</taxon>
        <taxon>PACMAD clade</taxon>
        <taxon>Panicoideae</taxon>
        <taxon>Panicodae</taxon>
        <taxon>Paniceae</taxon>
        <taxon>Anthephorinae</taxon>
        <taxon>Digitaria</taxon>
    </lineage>
</organism>
<name>A0A835A255_9POAL</name>
<dbReference type="SUPFAM" id="SSF56371">
    <property type="entry name" value="Ribosome inactivating proteins (RIP)"/>
    <property type="match status" value="1"/>
</dbReference>
<feature type="signal peptide" evidence="1">
    <location>
        <begin position="1"/>
        <end position="24"/>
    </location>
</feature>
<dbReference type="GO" id="GO:0017148">
    <property type="term" value="P:negative regulation of translation"/>
    <property type="evidence" value="ECO:0007669"/>
    <property type="project" value="InterPro"/>
</dbReference>
<keyword evidence="3" id="KW-1185">Reference proteome</keyword>
<evidence type="ECO:0000313" key="3">
    <source>
        <dbReference type="Proteomes" id="UP000636709"/>
    </source>
</evidence>